<dbReference type="GO" id="GO:0006576">
    <property type="term" value="P:biogenic amine metabolic process"/>
    <property type="evidence" value="ECO:0007669"/>
    <property type="project" value="UniProtKB-ARBA"/>
</dbReference>
<evidence type="ECO:0000256" key="5">
    <source>
        <dbReference type="ARBA" id="ARBA00022741"/>
    </source>
</evidence>
<dbReference type="GO" id="GO:0006542">
    <property type="term" value="P:glutamine biosynthetic process"/>
    <property type="evidence" value="ECO:0007669"/>
    <property type="project" value="InterPro"/>
</dbReference>
<evidence type="ECO:0000313" key="12">
    <source>
        <dbReference type="EMBL" id="PIB24721.1"/>
    </source>
</evidence>
<evidence type="ECO:0000256" key="3">
    <source>
        <dbReference type="ARBA" id="ARBA00009897"/>
    </source>
</evidence>
<dbReference type="FunFam" id="3.30.590.10:FF:000005">
    <property type="entry name" value="Probable glutamine synthetase"/>
    <property type="match status" value="1"/>
</dbReference>
<reference evidence="12 13" key="1">
    <citation type="submission" date="2016-08" db="EMBL/GenBank/DDBJ databases">
        <title>Draft genome of Amylibacter sp. strain 4G11.</title>
        <authorList>
            <person name="Wong S.-K."/>
            <person name="Hamasaki K."/>
            <person name="Yoshizawa S."/>
        </authorList>
    </citation>
    <scope>NUCLEOTIDE SEQUENCE [LARGE SCALE GENOMIC DNA]</scope>
    <source>
        <strain evidence="12 13">4G11</strain>
    </source>
</reference>
<keyword evidence="13" id="KW-1185">Reference proteome</keyword>
<comment type="caution">
    <text evidence="12">The sequence shown here is derived from an EMBL/GenBank/DDBJ whole genome shotgun (WGS) entry which is preliminary data.</text>
</comment>
<keyword evidence="4" id="KW-0436">Ligase</keyword>
<dbReference type="EMBL" id="MDGM01000012">
    <property type="protein sequence ID" value="PIB24721.1"/>
    <property type="molecule type" value="Genomic_DNA"/>
</dbReference>
<dbReference type="GO" id="GO:0005524">
    <property type="term" value="F:ATP binding"/>
    <property type="evidence" value="ECO:0007669"/>
    <property type="project" value="UniProtKB-KW"/>
</dbReference>
<dbReference type="FunFam" id="3.10.20.70:FF:000015">
    <property type="entry name" value="Putative glutamine synthetase"/>
    <property type="match status" value="1"/>
</dbReference>
<dbReference type="RefSeq" id="WP_099593325.1">
    <property type="nucleotide sequence ID" value="NZ_MDGM01000012.1"/>
</dbReference>
<feature type="domain" description="GS catalytic" evidence="11">
    <location>
        <begin position="120"/>
        <end position="455"/>
    </location>
</feature>
<comment type="similarity">
    <text evidence="3 8 9">Belongs to the glutamine synthetase family.</text>
</comment>
<evidence type="ECO:0000256" key="4">
    <source>
        <dbReference type="ARBA" id="ARBA00022598"/>
    </source>
</evidence>
<organism evidence="12 13">
    <name type="scientific">Paramylibacter kogurei</name>
    <dbReference type="NCBI Taxonomy" id="1889778"/>
    <lineage>
        <taxon>Bacteria</taxon>
        <taxon>Pseudomonadati</taxon>
        <taxon>Pseudomonadota</taxon>
        <taxon>Alphaproteobacteria</taxon>
        <taxon>Rhodobacterales</taxon>
        <taxon>Paracoccaceae</taxon>
        <taxon>Paramylibacter</taxon>
    </lineage>
</organism>
<evidence type="ECO:0000259" key="10">
    <source>
        <dbReference type="PROSITE" id="PS51986"/>
    </source>
</evidence>
<evidence type="ECO:0000313" key="13">
    <source>
        <dbReference type="Proteomes" id="UP000231516"/>
    </source>
</evidence>
<dbReference type="SUPFAM" id="SSF55931">
    <property type="entry name" value="Glutamine synthetase/guanido kinase"/>
    <property type="match status" value="1"/>
</dbReference>
<evidence type="ECO:0000256" key="9">
    <source>
        <dbReference type="RuleBase" id="RU000384"/>
    </source>
</evidence>
<feature type="domain" description="GS beta-grasp" evidence="10">
    <location>
        <begin position="17"/>
        <end position="112"/>
    </location>
</feature>
<dbReference type="InterPro" id="IPR008147">
    <property type="entry name" value="Gln_synt_N"/>
</dbReference>
<sequence>MSGNMSLETLKPMVLNGSIDTVLVCLVDMQGRLMGKRFHAQNFIDHSWEETHCCNYLLATDLEMATPDGYASTSWQTGYGDYVMKPDMSTLRIVPWLEGTAMVLCDVLDHITHKDVPHSPRAILKRQIARLAELGYVAQTATELEFFLFEKSFDEIRKGNFQDLAPISAYNEDYHILQTTKEEHVMRPLRNLLFEAGLPIENTKGEAEAGQEELNIRYAPAMDNADYHSIAKHATKEIAWQQGHAVSFLPKWHHERVGSSSHVHQSLWTLDGDSAFYDENDDLGMTDTMRHYMAGLIKYAPDYTYFLAPYVNSYKRFAKGTFAPTKTVWSIDNRTAGFRLCGAKTKGVRVECRIGGSDLNPYLAIAAQLAAGIKGLEDKLELAAPTAGDVYEDQNTTHIPHSLRDATDLLRNSKMLRAAMGDDVIDHYTRAATWEQEEFDRVVTDYEIKRGFERA</sequence>
<evidence type="ECO:0000259" key="11">
    <source>
        <dbReference type="PROSITE" id="PS51987"/>
    </source>
</evidence>
<dbReference type="OrthoDB" id="9807095at2"/>
<comment type="function">
    <text evidence="2">Catalyzes the ATP-dependent biosynthesis of glutamine from glutamate and ammonia.</text>
</comment>
<dbReference type="SMART" id="SM01230">
    <property type="entry name" value="Gln-synt_C"/>
    <property type="match status" value="1"/>
</dbReference>
<keyword evidence="7" id="KW-0535">Nitrogen fixation</keyword>
<evidence type="ECO:0000256" key="7">
    <source>
        <dbReference type="ARBA" id="ARBA00023231"/>
    </source>
</evidence>
<evidence type="ECO:0000256" key="2">
    <source>
        <dbReference type="ARBA" id="ARBA00003117"/>
    </source>
</evidence>
<dbReference type="GO" id="GO:0004356">
    <property type="term" value="F:glutamine synthetase activity"/>
    <property type="evidence" value="ECO:0007669"/>
    <property type="project" value="InterPro"/>
</dbReference>
<dbReference type="Proteomes" id="UP000231516">
    <property type="component" value="Unassembled WGS sequence"/>
</dbReference>
<evidence type="ECO:0000256" key="8">
    <source>
        <dbReference type="PROSITE-ProRule" id="PRU01330"/>
    </source>
</evidence>
<keyword evidence="5" id="KW-0547">Nucleotide-binding</keyword>
<proteinExistence type="inferred from homology"/>
<gene>
    <name evidence="12" type="ORF">BFP76_05935</name>
</gene>
<evidence type="ECO:0000256" key="6">
    <source>
        <dbReference type="ARBA" id="ARBA00022840"/>
    </source>
</evidence>
<dbReference type="InterPro" id="IPR036651">
    <property type="entry name" value="Gln_synt_N_sf"/>
</dbReference>
<dbReference type="Gene3D" id="3.30.590.10">
    <property type="entry name" value="Glutamine synthetase/guanido kinase, catalytic domain"/>
    <property type="match status" value="1"/>
</dbReference>
<dbReference type="InterPro" id="IPR014746">
    <property type="entry name" value="Gln_synth/guanido_kin_cat_dom"/>
</dbReference>
<protein>
    <submittedName>
        <fullName evidence="12">Glutamine synthetase</fullName>
    </submittedName>
</protein>
<keyword evidence="6" id="KW-0067">ATP-binding</keyword>
<dbReference type="SUPFAM" id="SSF54368">
    <property type="entry name" value="Glutamine synthetase, N-terminal domain"/>
    <property type="match status" value="1"/>
</dbReference>
<dbReference type="PROSITE" id="PS51987">
    <property type="entry name" value="GS_CATALYTIC"/>
    <property type="match status" value="1"/>
</dbReference>
<accession>A0A2G5K5C5</accession>
<dbReference type="Gene3D" id="3.10.20.70">
    <property type="entry name" value="Glutamine synthetase, N-terminal domain"/>
    <property type="match status" value="1"/>
</dbReference>
<dbReference type="PANTHER" id="PTHR43785">
    <property type="entry name" value="GAMMA-GLUTAMYLPUTRESCINE SYNTHETASE"/>
    <property type="match status" value="1"/>
</dbReference>
<dbReference type="Pfam" id="PF00120">
    <property type="entry name" value="Gln-synt_C"/>
    <property type="match status" value="1"/>
</dbReference>
<dbReference type="PANTHER" id="PTHR43785:SF12">
    <property type="entry name" value="TYPE-1 GLUTAMINE SYNTHETASE 2"/>
    <property type="match status" value="1"/>
</dbReference>
<comment type="cofactor">
    <cofactor evidence="1">
        <name>Mg(2+)</name>
        <dbReference type="ChEBI" id="CHEBI:18420"/>
    </cofactor>
</comment>
<evidence type="ECO:0000256" key="1">
    <source>
        <dbReference type="ARBA" id="ARBA00001946"/>
    </source>
</evidence>
<dbReference type="InterPro" id="IPR008146">
    <property type="entry name" value="Gln_synth_cat_dom"/>
</dbReference>
<dbReference type="AlphaFoldDB" id="A0A2G5K5C5"/>
<dbReference type="PROSITE" id="PS51986">
    <property type="entry name" value="GS_BETA_GRASP"/>
    <property type="match status" value="1"/>
</dbReference>
<name>A0A2G5K5C5_9RHOB</name>
<dbReference type="GO" id="GO:0042402">
    <property type="term" value="P:biogenic amine catabolic process"/>
    <property type="evidence" value="ECO:0007669"/>
    <property type="project" value="UniProtKB-ARBA"/>
</dbReference>